<sequence length="149" mass="16466">CRSRLAGVFASAPWWRLESRCSTPRSRSSRQSGTPTSARPSWRLRSARARGGQMCSRSRWQPSSPGGRITRWLPWARCGVRRCCAGDWRRSPASVYCAVRRSCPRRWRSPAARSRSGTLCSPSSRSPSASRMGSERGARGPPCAAGLRA</sequence>
<name>A0A6J4KCB2_9BACT</name>
<reference evidence="2" key="1">
    <citation type="submission" date="2020-02" db="EMBL/GenBank/DDBJ databases">
        <authorList>
            <person name="Meier V. D."/>
        </authorList>
    </citation>
    <scope>NUCLEOTIDE SEQUENCE</scope>
    <source>
        <strain evidence="2">AVDCRST_MAG40</strain>
    </source>
</reference>
<feature type="non-terminal residue" evidence="2">
    <location>
        <position position="149"/>
    </location>
</feature>
<feature type="region of interest" description="Disordered" evidence="1">
    <location>
        <begin position="106"/>
        <end position="149"/>
    </location>
</feature>
<feature type="compositionally biased region" description="Polar residues" evidence="1">
    <location>
        <begin position="55"/>
        <end position="64"/>
    </location>
</feature>
<gene>
    <name evidence="2" type="ORF">AVDCRST_MAG40-395</name>
</gene>
<feature type="compositionally biased region" description="Low complexity" evidence="1">
    <location>
        <begin position="23"/>
        <end position="37"/>
    </location>
</feature>
<proteinExistence type="predicted"/>
<dbReference type="AlphaFoldDB" id="A0A6J4KCB2"/>
<evidence type="ECO:0000256" key="1">
    <source>
        <dbReference type="SAM" id="MobiDB-lite"/>
    </source>
</evidence>
<feature type="non-terminal residue" evidence="2">
    <location>
        <position position="1"/>
    </location>
</feature>
<evidence type="ECO:0000313" key="2">
    <source>
        <dbReference type="EMBL" id="CAA9301665.1"/>
    </source>
</evidence>
<accession>A0A6J4KCB2</accession>
<protein>
    <submittedName>
        <fullName evidence="2">Uncharacterized protein</fullName>
    </submittedName>
</protein>
<organism evidence="2">
    <name type="scientific">uncultured Gemmatimonadaceae bacterium</name>
    <dbReference type="NCBI Taxonomy" id="246130"/>
    <lineage>
        <taxon>Bacteria</taxon>
        <taxon>Pseudomonadati</taxon>
        <taxon>Gemmatimonadota</taxon>
        <taxon>Gemmatimonadia</taxon>
        <taxon>Gemmatimonadales</taxon>
        <taxon>Gemmatimonadaceae</taxon>
        <taxon>environmental samples</taxon>
    </lineage>
</organism>
<dbReference type="EMBL" id="CADCTX010000112">
    <property type="protein sequence ID" value="CAA9301665.1"/>
    <property type="molecule type" value="Genomic_DNA"/>
</dbReference>
<feature type="region of interest" description="Disordered" evidence="1">
    <location>
        <begin position="23"/>
        <end position="68"/>
    </location>
</feature>
<feature type="compositionally biased region" description="Low complexity" evidence="1">
    <location>
        <begin position="109"/>
        <end position="132"/>
    </location>
</feature>